<evidence type="ECO:0000256" key="1">
    <source>
        <dbReference type="ARBA" id="ARBA00022649"/>
    </source>
</evidence>
<comment type="caution">
    <text evidence="6">Lacks conserved residue(s) required for the propagation of feature annotation.</text>
</comment>
<feature type="active site" description="Proton acceptor" evidence="6">
    <location>
        <position position="48"/>
    </location>
</feature>
<dbReference type="EMBL" id="AP024238">
    <property type="protein sequence ID" value="BCO26296.1"/>
    <property type="molecule type" value="Genomic_DNA"/>
</dbReference>
<comment type="similarity">
    <text evidence="6">Belongs to the DarT ADP-ribosyltransferase family.</text>
</comment>
<comment type="catalytic activity">
    <reaction evidence="6">
        <text>a thymidine in DNA + NAD(+) = an N-(ADP-alpha-D-ribosyl)-thymidine in DNA + nicotinamide + H(+)</text>
        <dbReference type="Rhea" id="RHEA:71651"/>
        <dbReference type="Rhea" id="RHEA-COMP:13556"/>
        <dbReference type="Rhea" id="RHEA-COMP:18051"/>
        <dbReference type="ChEBI" id="CHEBI:15378"/>
        <dbReference type="ChEBI" id="CHEBI:17154"/>
        <dbReference type="ChEBI" id="CHEBI:57540"/>
        <dbReference type="ChEBI" id="CHEBI:137386"/>
        <dbReference type="ChEBI" id="CHEBI:191199"/>
    </reaction>
</comment>
<keyword evidence="4 6" id="KW-0548">Nucleotidyltransferase</keyword>
<evidence type="ECO:0000313" key="8">
    <source>
        <dbReference type="EMBL" id="BCO26296.1"/>
    </source>
</evidence>
<feature type="active site" evidence="6">
    <location>
        <position position="142"/>
    </location>
</feature>
<evidence type="ECO:0000313" key="9">
    <source>
        <dbReference type="Proteomes" id="UP000824366"/>
    </source>
</evidence>
<evidence type="ECO:0000256" key="4">
    <source>
        <dbReference type="ARBA" id="ARBA00022695"/>
    </source>
</evidence>
<protein>
    <recommendedName>
        <fullName evidence="7">DarT domain-containing protein</fullName>
    </recommendedName>
</protein>
<dbReference type="PROSITE" id="PS52018">
    <property type="entry name" value="DART"/>
    <property type="match status" value="1"/>
</dbReference>
<gene>
    <name evidence="8" type="ORF">MIZ03_1176</name>
</gene>
<dbReference type="InterPro" id="IPR029494">
    <property type="entry name" value="DarT"/>
</dbReference>
<name>A0ABM7MJE7_9BURK</name>
<evidence type="ECO:0000256" key="2">
    <source>
        <dbReference type="ARBA" id="ARBA00022676"/>
    </source>
</evidence>
<evidence type="ECO:0000256" key="6">
    <source>
        <dbReference type="PROSITE-ProRule" id="PRU01362"/>
    </source>
</evidence>
<evidence type="ECO:0000256" key="3">
    <source>
        <dbReference type="ARBA" id="ARBA00022679"/>
    </source>
</evidence>
<keyword evidence="5 6" id="KW-0238">DNA-binding</keyword>
<dbReference type="Proteomes" id="UP000824366">
    <property type="component" value="Chromosome"/>
</dbReference>
<feature type="domain" description="DarT" evidence="7">
    <location>
        <begin position="8"/>
        <end position="189"/>
    </location>
</feature>
<accession>A0ABM7MJE7</accession>
<evidence type="ECO:0000259" key="7">
    <source>
        <dbReference type="PROSITE" id="PS52018"/>
    </source>
</evidence>
<sequence length="190" mass="21895">MADIKTQKLIYHLTAFENLPSVLAQGLKPRSQLTRFHDVADQDIIQKRSTLRLENCVPFHWFVKNPFDGSVQTAHRNKPFALICVRREVAARNNWSVIPRHPLANAEIELLNYEAGFAAIDWETMNKRDYHDSNCKSVCMAECLAPGTVPVSQFCNIYVRTSELEKKARAWATQQKVTVYIDVNENMFLR</sequence>
<reference evidence="8 9" key="1">
    <citation type="journal article" date="2021" name="Microbiol. Spectr.">
        <title>A Single Bacterium Capable of Oxidation and Reduction of Iron at Circumneutral pH.</title>
        <authorList>
            <person name="Kato S."/>
            <person name="Ohkuma M."/>
        </authorList>
    </citation>
    <scope>NUCLEOTIDE SEQUENCE [LARGE SCALE GENOMIC DNA]</scope>
    <source>
        <strain evidence="8 9">MIZ03</strain>
    </source>
</reference>
<organism evidence="8 9">
    <name type="scientific">Rhodoferax lithotrophicus</name>
    <dbReference type="NCBI Taxonomy" id="2798804"/>
    <lineage>
        <taxon>Bacteria</taxon>
        <taxon>Pseudomonadati</taxon>
        <taxon>Pseudomonadota</taxon>
        <taxon>Betaproteobacteria</taxon>
        <taxon>Burkholderiales</taxon>
        <taxon>Comamonadaceae</taxon>
        <taxon>Rhodoferax</taxon>
    </lineage>
</organism>
<keyword evidence="9" id="KW-1185">Reference proteome</keyword>
<dbReference type="Pfam" id="PF14487">
    <property type="entry name" value="DarT"/>
    <property type="match status" value="1"/>
</dbReference>
<evidence type="ECO:0000256" key="5">
    <source>
        <dbReference type="ARBA" id="ARBA00023125"/>
    </source>
</evidence>
<dbReference type="RefSeq" id="WP_223909559.1">
    <property type="nucleotide sequence ID" value="NZ_AP024238.1"/>
</dbReference>
<feature type="binding site" evidence="6">
    <location>
        <position position="48"/>
    </location>
    <ligand>
        <name>NAD(+)</name>
        <dbReference type="ChEBI" id="CHEBI:57540"/>
    </ligand>
</feature>
<proteinExistence type="inferred from homology"/>
<keyword evidence="3 6" id="KW-0808">Transferase</keyword>
<keyword evidence="1 6" id="KW-1277">Toxin-antitoxin system</keyword>
<keyword evidence="2 6" id="KW-0328">Glycosyltransferase</keyword>
<feature type="binding site" evidence="6">
    <location>
        <begin position="12"/>
        <end position="14"/>
    </location>
    <ligand>
        <name>NAD(+)</name>
        <dbReference type="ChEBI" id="CHEBI:57540"/>
    </ligand>
</feature>